<evidence type="ECO:0000313" key="2">
    <source>
        <dbReference type="Proteomes" id="UP000199518"/>
    </source>
</evidence>
<name>A0A1I3DL72_9PLAN</name>
<accession>A0A1I3DL72</accession>
<dbReference type="Proteomes" id="UP000199518">
    <property type="component" value="Unassembled WGS sequence"/>
</dbReference>
<evidence type="ECO:0000313" key="1">
    <source>
        <dbReference type="EMBL" id="SFH87446.1"/>
    </source>
</evidence>
<proteinExistence type="predicted"/>
<keyword evidence="2" id="KW-1185">Reference proteome</keyword>
<gene>
    <name evidence="1" type="ORF">SAMN05421753_103305</name>
</gene>
<dbReference type="AlphaFoldDB" id="A0A1I3DL72"/>
<reference evidence="2" key="1">
    <citation type="submission" date="2016-10" db="EMBL/GenBank/DDBJ databases">
        <authorList>
            <person name="Varghese N."/>
            <person name="Submissions S."/>
        </authorList>
    </citation>
    <scope>NUCLEOTIDE SEQUENCE [LARGE SCALE GENOMIC DNA]</scope>
    <source>
        <strain evidence="2">DSM 26348</strain>
    </source>
</reference>
<dbReference type="RefSeq" id="WP_092048324.1">
    <property type="nucleotide sequence ID" value="NZ_FOQD01000003.1"/>
</dbReference>
<dbReference type="EMBL" id="FOQD01000003">
    <property type="protein sequence ID" value="SFH87446.1"/>
    <property type="molecule type" value="Genomic_DNA"/>
</dbReference>
<sequence>MDFSFEVNPDLDVAIGTELSYEDTQDLEFVEEFDFSNVDPLNPTGAKPGSEDKVRMLAARYAAGVPLWHDEDCYDHGPAEAVGNFPAENSGHFDIDDEF</sequence>
<protein>
    <submittedName>
        <fullName evidence="1">Uncharacterized protein</fullName>
    </submittedName>
</protein>
<organism evidence="1 2">
    <name type="scientific">Planctomicrobium piriforme</name>
    <dbReference type="NCBI Taxonomy" id="1576369"/>
    <lineage>
        <taxon>Bacteria</taxon>
        <taxon>Pseudomonadati</taxon>
        <taxon>Planctomycetota</taxon>
        <taxon>Planctomycetia</taxon>
        <taxon>Planctomycetales</taxon>
        <taxon>Planctomycetaceae</taxon>
        <taxon>Planctomicrobium</taxon>
    </lineage>
</organism>